<dbReference type="Proteomes" id="UP000199533">
    <property type="component" value="Unassembled WGS sequence"/>
</dbReference>
<accession>A0A1I4B623</accession>
<dbReference type="EMBL" id="FOSP01000011">
    <property type="protein sequence ID" value="SFK64362.1"/>
    <property type="molecule type" value="Genomic_DNA"/>
</dbReference>
<evidence type="ECO:0000313" key="2">
    <source>
        <dbReference type="Proteomes" id="UP000199533"/>
    </source>
</evidence>
<keyword evidence="2" id="KW-1185">Reference proteome</keyword>
<name>A0A1I4B623_9PROT</name>
<evidence type="ECO:0000313" key="1">
    <source>
        <dbReference type="EMBL" id="SFK64362.1"/>
    </source>
</evidence>
<sequence length="54" mass="6322">MESEIEKLEHLLLIKRLQLSAAENARLSKIYVESLRKEICALNKLLKRVKRTNS</sequence>
<reference evidence="2" key="1">
    <citation type="submission" date="2016-10" db="EMBL/GenBank/DDBJ databases">
        <authorList>
            <person name="Varghese N."/>
            <person name="Submissions S."/>
        </authorList>
    </citation>
    <scope>NUCLEOTIDE SEQUENCE [LARGE SCALE GENOMIC DNA]</scope>
    <source>
        <strain evidence="2">Nm69</strain>
    </source>
</reference>
<organism evidence="1 2">
    <name type="scientific">Nitrosomonas aestuarii</name>
    <dbReference type="NCBI Taxonomy" id="52441"/>
    <lineage>
        <taxon>Bacteria</taxon>
        <taxon>Pseudomonadati</taxon>
        <taxon>Pseudomonadota</taxon>
        <taxon>Betaproteobacteria</taxon>
        <taxon>Nitrosomonadales</taxon>
        <taxon>Nitrosomonadaceae</taxon>
        <taxon>Nitrosomonas</taxon>
    </lineage>
</organism>
<gene>
    <name evidence="1" type="ORF">SAMN05216302_101158</name>
</gene>
<dbReference type="AlphaFoldDB" id="A0A1I4B623"/>
<proteinExistence type="predicted"/>
<protein>
    <submittedName>
        <fullName evidence="1">Uncharacterized protein</fullName>
    </submittedName>
</protein>